<gene>
    <name evidence="1" type="ORF">BVG16_29795</name>
</gene>
<keyword evidence="2" id="KW-1185">Reference proteome</keyword>
<dbReference type="InterPro" id="IPR027417">
    <property type="entry name" value="P-loop_NTPase"/>
</dbReference>
<dbReference type="RefSeq" id="WP_158081837.1">
    <property type="nucleotide sequence ID" value="NZ_MSZX01000020.1"/>
</dbReference>
<dbReference type="Proteomes" id="UP000190188">
    <property type="component" value="Unassembled WGS sequence"/>
</dbReference>
<dbReference type="STRING" id="1324314.BVG16_29795"/>
<name>A0A1T2X070_9BACL</name>
<dbReference type="Gene3D" id="3.40.50.300">
    <property type="entry name" value="P-loop containing nucleotide triphosphate hydrolases"/>
    <property type="match status" value="1"/>
</dbReference>
<accession>A0A1T2X070</accession>
<reference evidence="1 2" key="1">
    <citation type="submission" date="2017-01" db="EMBL/GenBank/DDBJ databases">
        <title>Genome analysis of Paenibacillus selenitrireducens ES3-24.</title>
        <authorList>
            <person name="Xu D."/>
            <person name="Yao R."/>
            <person name="Zheng S."/>
        </authorList>
    </citation>
    <scope>NUCLEOTIDE SEQUENCE [LARGE SCALE GENOMIC DNA]</scope>
    <source>
        <strain evidence="1 2">ES3-24</strain>
    </source>
</reference>
<sequence>MKKKIAIYPFYKGLLPLLLEDGELHNYELTYAIVPKGWESFEEVEDKRKNLICDEESFYSEDLMSNIDVLLLCKPLFQVDKSIYSCITALAEEKGKHIIYVPELEPVFNHSGLEGWECLELESSCTTKSNELASIDVPVILIMGMGENCEKWDVQLKLCDSFRKEGYKISLISSNPLSRLMGYHTIPSCIDSTHLTFTQQVENINAFIKNIEQIESPDVIILGVPGGILKYSSAAPNGYGYLPFLVCNAVVPDITILSLYCGNYEETHLKEIKSTCLYRFGVNIDYYHISENVCLYNSEARQLEYYSVDHTYLAENISDFQADMLTFNSSNSDSREGVFKRIMRELQDNIPAI</sequence>
<proteinExistence type="predicted"/>
<dbReference type="NCBIfam" id="TIGR04066">
    <property type="entry name" value="nat_prod_clost"/>
    <property type="match status" value="1"/>
</dbReference>
<organism evidence="1 2">
    <name type="scientific">Paenibacillus selenitireducens</name>
    <dbReference type="NCBI Taxonomy" id="1324314"/>
    <lineage>
        <taxon>Bacteria</taxon>
        <taxon>Bacillati</taxon>
        <taxon>Bacillota</taxon>
        <taxon>Bacilli</taxon>
        <taxon>Bacillales</taxon>
        <taxon>Paenibacillaceae</taxon>
        <taxon>Paenibacillus</taxon>
    </lineage>
</organism>
<dbReference type="AlphaFoldDB" id="A0A1T2X070"/>
<dbReference type="EMBL" id="MSZX01000020">
    <property type="protein sequence ID" value="OPA73274.1"/>
    <property type="molecule type" value="Genomic_DNA"/>
</dbReference>
<protein>
    <recommendedName>
        <fullName evidence="3">TIGR04066 family peptide maturation system protein</fullName>
    </recommendedName>
</protein>
<evidence type="ECO:0000313" key="2">
    <source>
        <dbReference type="Proteomes" id="UP000190188"/>
    </source>
</evidence>
<evidence type="ECO:0008006" key="3">
    <source>
        <dbReference type="Google" id="ProtNLM"/>
    </source>
</evidence>
<comment type="caution">
    <text evidence="1">The sequence shown here is derived from an EMBL/GenBank/DDBJ whole genome shotgun (WGS) entry which is preliminary data.</text>
</comment>
<evidence type="ECO:0000313" key="1">
    <source>
        <dbReference type="EMBL" id="OPA73274.1"/>
    </source>
</evidence>
<dbReference type="InterPro" id="IPR023823">
    <property type="entry name" value="CHP04066_peptide_maturation"/>
</dbReference>
<dbReference type="OrthoDB" id="5464925at2"/>